<dbReference type="InterPro" id="IPR001650">
    <property type="entry name" value="Helicase_C-like"/>
</dbReference>
<dbReference type="PROSITE" id="PS51192">
    <property type="entry name" value="HELICASE_ATP_BIND_1"/>
    <property type="match status" value="1"/>
</dbReference>
<dbReference type="Pfam" id="PF08482">
    <property type="entry name" value="HrpB_C"/>
    <property type="match status" value="1"/>
</dbReference>
<organism evidence="8 9">
    <name type="scientific">Paracoccus mangrovi</name>
    <dbReference type="NCBI Taxonomy" id="1715645"/>
    <lineage>
        <taxon>Bacteria</taxon>
        <taxon>Pseudomonadati</taxon>
        <taxon>Pseudomonadota</taxon>
        <taxon>Alphaproteobacteria</taxon>
        <taxon>Rhodobacterales</taxon>
        <taxon>Paracoccaceae</taxon>
        <taxon>Paracoccus</taxon>
    </lineage>
</organism>
<feature type="domain" description="Helicase ATP-binding" evidence="6">
    <location>
        <begin position="13"/>
        <end position="172"/>
    </location>
</feature>
<dbReference type="Gene3D" id="1.20.120.1080">
    <property type="match status" value="1"/>
</dbReference>
<sequence>MKLPIDAILPELTAALAAHGRAVLMAPPGAGKTTRVPLALLPVAAGRILMLEPRRLAARAAAERMAETLGETVGQTVGYRIRGEAVAGRRIEVVTEGILTRMIQSDPALDGIGCVIFDEFHERSLNADLGLALTYEARQALRPDLAVLVMSATLDAEPVATLLDAAPMIRSEGRAFPVDTRWLDRPLPAGSRLIPEAARLIAQAEAETRDTGGTILAFLPGEGEIRRVAAALDVDADLVPLYGAMDFKTQRAAMQPAQGRRRIVLATSIAETSLTIPDVRVVVDAGRARRARFDPGSGMSRLVTERVSRAEAEQRRGRAGRVAPGICYRMWARAEEGALPAFAPPEIAVADLAGLALELANWGSDGGDLAFLTPPPEAALAEARALLRDLGALDGDGRITPHGRALAGLPLHPRLAHMLIRAGGDAADLAALMAERDPLSGAPADMTLRLRAIRDLRAYQDRHPWPANPGTLHRIRDEARRLRRLAPAGQGLTPGAMAALAYPDRIGLRRKGDQPRYILSGGKGAILPEGDALAAARLIVATDLDGDTREARIRMAAQLDEAELRGLFAERIETVETVEWSRRDNRIIARRQERLGALVLAERALDDPDPQALARAAVEGLRANGLNWTPGAARLRARIALIPDLGPVDDDSLLADPGWLLPWLGRARTLADLRGLDLTEALRARIGWDGQQRLDQAAPAHFVTPLGRKVPIDYDHETPSIELKLQELFGVARHPVVGNRPLRITMLSPGQKPIAVTTDLPGFWAGSYGDVRKDMRGRYPRHPWPENPLEADPTTRAKPRGT</sequence>
<gene>
    <name evidence="8" type="primary">hrpB</name>
    <name evidence="8" type="ORF">ACFOMH_02625</name>
</gene>
<keyword evidence="9" id="KW-1185">Reference proteome</keyword>
<dbReference type="GO" id="GO:0016787">
    <property type="term" value="F:hydrolase activity"/>
    <property type="evidence" value="ECO:0007669"/>
    <property type="project" value="UniProtKB-KW"/>
</dbReference>
<dbReference type="InterPro" id="IPR027417">
    <property type="entry name" value="P-loop_NTPase"/>
</dbReference>
<dbReference type="Gene3D" id="3.40.50.300">
    <property type="entry name" value="P-loop containing nucleotide triphosphate hydrolases"/>
    <property type="match status" value="2"/>
</dbReference>
<dbReference type="SMART" id="SM00490">
    <property type="entry name" value="HELICc"/>
    <property type="match status" value="1"/>
</dbReference>
<dbReference type="SUPFAM" id="SSF52540">
    <property type="entry name" value="P-loop containing nucleoside triphosphate hydrolases"/>
    <property type="match status" value="1"/>
</dbReference>
<dbReference type="Pfam" id="PF24473">
    <property type="entry name" value="CON_HrpB"/>
    <property type="match status" value="1"/>
</dbReference>
<dbReference type="PIRSF" id="PIRSF005496">
    <property type="entry name" value="ATP_hel_hrpB"/>
    <property type="match status" value="1"/>
</dbReference>
<keyword evidence="2 8" id="KW-0378">Hydrolase</keyword>
<dbReference type="SMART" id="SM00487">
    <property type="entry name" value="DEXDc"/>
    <property type="match status" value="1"/>
</dbReference>
<dbReference type="GO" id="GO:0003724">
    <property type="term" value="F:RNA helicase activity"/>
    <property type="evidence" value="ECO:0007669"/>
    <property type="project" value="UniProtKB-EC"/>
</dbReference>
<keyword evidence="4" id="KW-0067">ATP-binding</keyword>
<name>A0ABV7R0A2_9RHOB</name>
<dbReference type="Proteomes" id="UP001595721">
    <property type="component" value="Unassembled WGS sequence"/>
</dbReference>
<dbReference type="PROSITE" id="PS51194">
    <property type="entry name" value="HELICASE_CTER"/>
    <property type="match status" value="1"/>
</dbReference>
<feature type="domain" description="Helicase C-terminal" evidence="7">
    <location>
        <begin position="196"/>
        <end position="363"/>
    </location>
</feature>
<dbReference type="InterPro" id="IPR013689">
    <property type="entry name" value="RNA_helicase_ATP-dep_HrpB_C"/>
</dbReference>
<proteinExistence type="predicted"/>
<evidence type="ECO:0000256" key="2">
    <source>
        <dbReference type="ARBA" id="ARBA00022801"/>
    </source>
</evidence>
<dbReference type="Pfam" id="PF04408">
    <property type="entry name" value="WHD_HA2"/>
    <property type="match status" value="1"/>
</dbReference>
<evidence type="ECO:0000256" key="3">
    <source>
        <dbReference type="ARBA" id="ARBA00022806"/>
    </source>
</evidence>
<evidence type="ECO:0000256" key="4">
    <source>
        <dbReference type="ARBA" id="ARBA00022840"/>
    </source>
</evidence>
<dbReference type="InterPro" id="IPR056329">
    <property type="entry name" value="CON_HrpB"/>
</dbReference>
<comment type="caution">
    <text evidence="8">The sequence shown here is derived from an EMBL/GenBank/DDBJ whole genome shotgun (WGS) entry which is preliminary data.</text>
</comment>
<dbReference type="PANTHER" id="PTHR43519">
    <property type="entry name" value="ATP-DEPENDENT RNA HELICASE HRPB"/>
    <property type="match status" value="1"/>
</dbReference>
<evidence type="ECO:0000313" key="8">
    <source>
        <dbReference type="EMBL" id="MFC3527052.1"/>
    </source>
</evidence>
<evidence type="ECO:0000313" key="9">
    <source>
        <dbReference type="Proteomes" id="UP001595721"/>
    </source>
</evidence>
<dbReference type="InterPro" id="IPR011545">
    <property type="entry name" value="DEAD/DEAH_box_helicase_dom"/>
</dbReference>
<dbReference type="Pfam" id="PF00270">
    <property type="entry name" value="DEAD"/>
    <property type="match status" value="1"/>
</dbReference>
<dbReference type="SMART" id="SM00847">
    <property type="entry name" value="HA2"/>
    <property type="match status" value="1"/>
</dbReference>
<keyword evidence="1" id="KW-0547">Nucleotide-binding</keyword>
<dbReference type="EMBL" id="JBHRXJ010000002">
    <property type="protein sequence ID" value="MFC3527052.1"/>
    <property type="molecule type" value="Genomic_DNA"/>
</dbReference>
<accession>A0ABV7R0A2</accession>
<dbReference type="RefSeq" id="WP_377742439.1">
    <property type="nucleotide sequence ID" value="NZ_JBHRXJ010000002.1"/>
</dbReference>
<dbReference type="EC" id="3.6.4.13" evidence="8"/>
<evidence type="ECO:0000256" key="1">
    <source>
        <dbReference type="ARBA" id="ARBA00022741"/>
    </source>
</evidence>
<dbReference type="InterPro" id="IPR014001">
    <property type="entry name" value="Helicase_ATP-bd"/>
</dbReference>
<dbReference type="Pfam" id="PF00271">
    <property type="entry name" value="Helicase_C"/>
    <property type="match status" value="1"/>
</dbReference>
<dbReference type="NCBIfam" id="TIGR01970">
    <property type="entry name" value="DEAH_box_HrpB"/>
    <property type="match status" value="1"/>
</dbReference>
<protein>
    <submittedName>
        <fullName evidence="8">ATP-dependent helicase HrpB</fullName>
        <ecNumber evidence="8">3.6.4.13</ecNumber>
    </submittedName>
</protein>
<evidence type="ECO:0000259" key="7">
    <source>
        <dbReference type="PROSITE" id="PS51194"/>
    </source>
</evidence>
<dbReference type="CDD" id="cd18791">
    <property type="entry name" value="SF2_C_RHA"/>
    <property type="match status" value="1"/>
</dbReference>
<dbReference type="InterPro" id="IPR048333">
    <property type="entry name" value="HA2_WH"/>
</dbReference>
<dbReference type="InterPro" id="IPR007502">
    <property type="entry name" value="Helicase-assoc_dom"/>
</dbReference>
<evidence type="ECO:0000256" key="5">
    <source>
        <dbReference type="SAM" id="MobiDB-lite"/>
    </source>
</evidence>
<dbReference type="InterPro" id="IPR049614">
    <property type="entry name" value="HrpB_DEXH"/>
</dbReference>
<reference evidence="9" key="1">
    <citation type="journal article" date="2019" name="Int. J. Syst. Evol. Microbiol.">
        <title>The Global Catalogue of Microorganisms (GCM) 10K type strain sequencing project: providing services to taxonomists for standard genome sequencing and annotation.</title>
        <authorList>
            <consortium name="The Broad Institute Genomics Platform"/>
            <consortium name="The Broad Institute Genome Sequencing Center for Infectious Disease"/>
            <person name="Wu L."/>
            <person name="Ma J."/>
        </authorList>
    </citation>
    <scope>NUCLEOTIDE SEQUENCE [LARGE SCALE GENOMIC DNA]</scope>
    <source>
        <strain evidence="9">KCTC 42899</strain>
    </source>
</reference>
<dbReference type="PANTHER" id="PTHR43519:SF1">
    <property type="entry name" value="ATP-DEPENDENT RNA HELICASE HRPB"/>
    <property type="match status" value="1"/>
</dbReference>
<keyword evidence="3 8" id="KW-0347">Helicase</keyword>
<dbReference type="InterPro" id="IPR010225">
    <property type="entry name" value="HrpB"/>
</dbReference>
<feature type="region of interest" description="Disordered" evidence="5">
    <location>
        <begin position="779"/>
        <end position="802"/>
    </location>
</feature>
<evidence type="ECO:0000259" key="6">
    <source>
        <dbReference type="PROSITE" id="PS51192"/>
    </source>
</evidence>
<dbReference type="CDD" id="cd17990">
    <property type="entry name" value="DEXHc_HrpB"/>
    <property type="match status" value="1"/>
</dbReference>